<dbReference type="AlphaFoldDB" id="A0A1B1TE18"/>
<reference evidence="3" key="1">
    <citation type="submission" date="2014-11" db="EMBL/GenBank/DDBJ databases">
        <authorList>
            <person name="Zhu J."/>
            <person name="Qi W."/>
            <person name="Song R."/>
        </authorList>
    </citation>
    <scope>NUCLEOTIDE SEQUENCE</scope>
</reference>
<dbReference type="SUPFAM" id="SSF47473">
    <property type="entry name" value="EF-hand"/>
    <property type="match status" value="1"/>
</dbReference>
<feature type="compositionally biased region" description="Basic and acidic residues" evidence="1">
    <location>
        <begin position="343"/>
        <end position="378"/>
    </location>
</feature>
<sequence length="514" mass="56647">MAISDKLVAAAMKNLEKLLISKGLNAEGMISKFDFDGDGEINIDEFDNGLEELTGSRAPRSYLQPIFSAIDQDGSGKLSSNELMALLGIENKTMISSSSLVISNHVKEKYNGEYRLQSSKINGKNWYLNSNGCRLYFYNANDGGAPSWSLDDREQDGSNDWYGGGWTRVPADGNIPVGSRRFVGAGKITILVNEVSSENDTSEDSEDEEPDMVSMVENWSLELGQMLENPESDEAIDSIKLSMDEKFESEVSQLPLVTRAPARAIWKIKSDAVVTIAKTKLSNDNAKIVAGLGIAGAAVGALSTINMEPKKEENAMESKSETDMSISENEETLESSDSWPESNRVEVPDRVETVSQESSEHSAETHEVEIPDRVELPERVSVSEPLSKPFTDENTSDTNISESDATSISLEEIIIQMNGARFLNEQKELITGFKGSLFELSFRVNTVDRTFGIGISDEYRRGNTLHVTSGIHDIEVRMVNDYDTSKILTGTEMSLQVSVDSWNGIRKRLIVNSI</sequence>
<feature type="region of interest" description="Disordered" evidence="1">
    <location>
        <begin position="309"/>
        <end position="401"/>
    </location>
</feature>
<dbReference type="PROSITE" id="PS50222">
    <property type="entry name" value="EF_HAND_2"/>
    <property type="match status" value="2"/>
</dbReference>
<feature type="domain" description="EF-hand" evidence="2">
    <location>
        <begin position="21"/>
        <end position="56"/>
    </location>
</feature>
<proteinExistence type="predicted"/>
<feature type="compositionally biased region" description="Polar residues" evidence="1">
    <location>
        <begin position="392"/>
        <end position="401"/>
    </location>
</feature>
<evidence type="ECO:0000259" key="2">
    <source>
        <dbReference type="PROSITE" id="PS50222"/>
    </source>
</evidence>
<dbReference type="SMART" id="SM00054">
    <property type="entry name" value="EFh"/>
    <property type="match status" value="2"/>
</dbReference>
<evidence type="ECO:0000313" key="3">
    <source>
        <dbReference type="EMBL" id="ANV80513.1"/>
    </source>
</evidence>
<dbReference type="GO" id="GO:0005509">
    <property type="term" value="F:calcium ion binding"/>
    <property type="evidence" value="ECO:0007669"/>
    <property type="project" value="InterPro"/>
</dbReference>
<reference evidence="3" key="2">
    <citation type="journal article" date="2015" name="ISME J.">
        <title>A new class of marine Euryarchaeota group II from the Mediterranean deep chlorophyll maximum.</title>
        <authorList>
            <person name="Martin-Cuadrado A.B."/>
            <person name="Garcia-Heredia I."/>
            <person name="Molto A.G."/>
            <person name="Lopez-Ubeda R."/>
            <person name="Kimes N."/>
            <person name="Lopez-Garcia P."/>
            <person name="Moreira D."/>
            <person name="Rodriguez-Valera F."/>
        </authorList>
    </citation>
    <scope>NUCLEOTIDE SEQUENCE</scope>
</reference>
<dbReference type="PROSITE" id="PS00018">
    <property type="entry name" value="EF_HAND_1"/>
    <property type="match status" value="2"/>
</dbReference>
<dbReference type="CDD" id="cd00051">
    <property type="entry name" value="EFh"/>
    <property type="match status" value="1"/>
</dbReference>
<dbReference type="Gene3D" id="1.10.238.10">
    <property type="entry name" value="EF-hand"/>
    <property type="match status" value="1"/>
</dbReference>
<organism evidence="3">
    <name type="scientific">uncultured Poseidoniia archaeon</name>
    <dbReference type="NCBI Taxonomy" id="1697135"/>
    <lineage>
        <taxon>Archaea</taxon>
        <taxon>Methanobacteriati</taxon>
        <taxon>Thermoplasmatota</taxon>
        <taxon>Candidatus Poseidoniia</taxon>
        <taxon>environmental samples</taxon>
    </lineage>
</organism>
<dbReference type="EMBL" id="KP211891">
    <property type="protein sequence ID" value="ANV80513.1"/>
    <property type="molecule type" value="Genomic_DNA"/>
</dbReference>
<dbReference type="InterPro" id="IPR018247">
    <property type="entry name" value="EF_Hand_1_Ca_BS"/>
</dbReference>
<name>A0A1B1TE18_9ARCH</name>
<feature type="compositionally biased region" description="Basic and acidic residues" evidence="1">
    <location>
        <begin position="309"/>
        <end position="322"/>
    </location>
</feature>
<feature type="domain" description="EF-hand" evidence="2">
    <location>
        <begin position="58"/>
        <end position="93"/>
    </location>
</feature>
<dbReference type="Pfam" id="PF13202">
    <property type="entry name" value="EF-hand_5"/>
    <property type="match status" value="1"/>
</dbReference>
<dbReference type="InterPro" id="IPR011992">
    <property type="entry name" value="EF-hand-dom_pair"/>
</dbReference>
<evidence type="ECO:0000256" key="1">
    <source>
        <dbReference type="SAM" id="MobiDB-lite"/>
    </source>
</evidence>
<dbReference type="InterPro" id="IPR002048">
    <property type="entry name" value="EF_hand_dom"/>
</dbReference>
<protein>
    <recommendedName>
        <fullName evidence="2">EF-hand domain-containing protein</fullName>
    </recommendedName>
</protein>
<accession>A0A1B1TE18</accession>